<gene>
    <name evidence="2" type="ORF">EPI10_001505</name>
</gene>
<keyword evidence="3" id="KW-1185">Reference proteome</keyword>
<dbReference type="AlphaFoldDB" id="A0A5B6VBA3"/>
<name>A0A5B6VBA3_9ROSI</name>
<evidence type="ECO:0000313" key="3">
    <source>
        <dbReference type="Proteomes" id="UP000325315"/>
    </source>
</evidence>
<dbReference type="EMBL" id="SMMG02000007">
    <property type="protein sequence ID" value="KAA3466412.1"/>
    <property type="molecule type" value="Genomic_DNA"/>
</dbReference>
<evidence type="ECO:0000313" key="2">
    <source>
        <dbReference type="EMBL" id="KAA3466412.1"/>
    </source>
</evidence>
<organism evidence="2 3">
    <name type="scientific">Gossypium australe</name>
    <dbReference type="NCBI Taxonomy" id="47621"/>
    <lineage>
        <taxon>Eukaryota</taxon>
        <taxon>Viridiplantae</taxon>
        <taxon>Streptophyta</taxon>
        <taxon>Embryophyta</taxon>
        <taxon>Tracheophyta</taxon>
        <taxon>Spermatophyta</taxon>
        <taxon>Magnoliopsida</taxon>
        <taxon>eudicotyledons</taxon>
        <taxon>Gunneridae</taxon>
        <taxon>Pentapetalae</taxon>
        <taxon>rosids</taxon>
        <taxon>malvids</taxon>
        <taxon>Malvales</taxon>
        <taxon>Malvaceae</taxon>
        <taxon>Malvoideae</taxon>
        <taxon>Gossypium</taxon>
    </lineage>
</organism>
<dbReference type="OrthoDB" id="10473256at2759"/>
<proteinExistence type="predicted"/>
<sequence>MGDIKRQIGTGIPSNTEENLRREDKEHVKAIALRSDKVLYSLKPTTLETIVDNNDNPHEKHKISQDSKEVIISAVETEKEVTKDYTGIKSPFPSRLEEKKK</sequence>
<reference evidence="3" key="1">
    <citation type="journal article" date="2019" name="Plant Biotechnol. J.">
        <title>Genome sequencing of the Australian wild diploid species Gossypium australe highlights disease resistance and delayed gland morphogenesis.</title>
        <authorList>
            <person name="Cai Y."/>
            <person name="Cai X."/>
            <person name="Wang Q."/>
            <person name="Wang P."/>
            <person name="Zhang Y."/>
            <person name="Cai C."/>
            <person name="Xu Y."/>
            <person name="Wang K."/>
            <person name="Zhou Z."/>
            <person name="Wang C."/>
            <person name="Geng S."/>
            <person name="Li B."/>
            <person name="Dong Q."/>
            <person name="Hou Y."/>
            <person name="Wang H."/>
            <person name="Ai P."/>
            <person name="Liu Z."/>
            <person name="Yi F."/>
            <person name="Sun M."/>
            <person name="An G."/>
            <person name="Cheng J."/>
            <person name="Zhang Y."/>
            <person name="Shi Q."/>
            <person name="Xie Y."/>
            <person name="Shi X."/>
            <person name="Chang Y."/>
            <person name="Huang F."/>
            <person name="Chen Y."/>
            <person name="Hong S."/>
            <person name="Mi L."/>
            <person name="Sun Q."/>
            <person name="Zhang L."/>
            <person name="Zhou B."/>
            <person name="Peng R."/>
            <person name="Zhang X."/>
            <person name="Liu F."/>
        </authorList>
    </citation>
    <scope>NUCLEOTIDE SEQUENCE [LARGE SCALE GENOMIC DNA]</scope>
    <source>
        <strain evidence="3">cv. PA1801</strain>
    </source>
</reference>
<evidence type="ECO:0000256" key="1">
    <source>
        <dbReference type="SAM" id="MobiDB-lite"/>
    </source>
</evidence>
<accession>A0A5B6VBA3</accession>
<feature type="region of interest" description="Disordered" evidence="1">
    <location>
        <begin position="1"/>
        <end position="23"/>
    </location>
</feature>
<comment type="caution">
    <text evidence="2">The sequence shown here is derived from an EMBL/GenBank/DDBJ whole genome shotgun (WGS) entry which is preliminary data.</text>
</comment>
<protein>
    <submittedName>
        <fullName evidence="2">Troponin T, skeletal muscle-like</fullName>
    </submittedName>
</protein>
<dbReference type="Proteomes" id="UP000325315">
    <property type="component" value="Unassembled WGS sequence"/>
</dbReference>